<dbReference type="PANTHER" id="PTHR42052">
    <property type="entry name" value="ABM DOMAIN-CONTAINING PROTEIN"/>
    <property type="match status" value="1"/>
</dbReference>
<gene>
    <name evidence="1" type="ORF">RAG0_01001</name>
</gene>
<sequence>MAVAEFTTLPFNHDDWEPSEKILPKFEVAKRAQKIASSEDQEDAPPQALTCVLCCHAPATTAITSPEASNSLLPGHGPARPLGDPAPRLILPRNIELKLETAIHVLYKKSNFEFRVFQQLDDPSIIHFLGRLGSVKAHEAFLRSTDNKKLLKLFKGDIPESGRRKRQMWHLDVDIFQCPHSRWIRTVNSLHFQGWSVPAEHKDEVATQLSEHINHERIVNKRRVVGGWKADKAPTEPQEFMLFYFMGDSFEGPLMSAINVYIQAKFITGSTGATRIWFVDLTLMKPDPDSVTGAQLKYVRAQMAEDAKTS</sequence>
<dbReference type="AlphaFoldDB" id="A0A1E1JVG9"/>
<organism evidence="1 2">
    <name type="scientific">Rhynchosporium agropyri</name>
    <dbReference type="NCBI Taxonomy" id="914238"/>
    <lineage>
        <taxon>Eukaryota</taxon>
        <taxon>Fungi</taxon>
        <taxon>Dikarya</taxon>
        <taxon>Ascomycota</taxon>
        <taxon>Pezizomycotina</taxon>
        <taxon>Leotiomycetes</taxon>
        <taxon>Helotiales</taxon>
        <taxon>Ploettnerulaceae</taxon>
        <taxon>Rhynchosporium</taxon>
    </lineage>
</organism>
<keyword evidence="2" id="KW-1185">Reference proteome</keyword>
<evidence type="ECO:0000313" key="2">
    <source>
        <dbReference type="Proteomes" id="UP000178912"/>
    </source>
</evidence>
<dbReference type="EMBL" id="FJUX01000003">
    <property type="protein sequence ID" value="CZS89711.1"/>
    <property type="molecule type" value="Genomic_DNA"/>
</dbReference>
<evidence type="ECO:0000313" key="1">
    <source>
        <dbReference type="EMBL" id="CZS89711.1"/>
    </source>
</evidence>
<name>A0A1E1JVG9_9HELO</name>
<dbReference type="PANTHER" id="PTHR42052:SF1">
    <property type="entry name" value="ABM DOMAIN-CONTAINING PROTEIN"/>
    <property type="match status" value="1"/>
</dbReference>
<protein>
    <submittedName>
        <fullName evidence="1">Uncharacterized protein</fullName>
    </submittedName>
</protein>
<proteinExistence type="predicted"/>
<dbReference type="Proteomes" id="UP000178912">
    <property type="component" value="Unassembled WGS sequence"/>
</dbReference>
<reference evidence="2" key="1">
    <citation type="submission" date="2016-03" db="EMBL/GenBank/DDBJ databases">
        <authorList>
            <person name="Guldener U."/>
        </authorList>
    </citation>
    <scope>NUCLEOTIDE SEQUENCE [LARGE SCALE GENOMIC DNA]</scope>
    <source>
        <strain evidence="2">04CH-RAC-A.6.1</strain>
    </source>
</reference>
<accession>A0A1E1JVG9</accession>
<dbReference type="OrthoDB" id="3542212at2759"/>